<name>A0ABX0TYM4_9SPHN</name>
<protein>
    <submittedName>
        <fullName evidence="2">Membrane protein</fullName>
    </submittedName>
</protein>
<gene>
    <name evidence="2" type="ORF">FHS31_003112</name>
</gene>
<dbReference type="Proteomes" id="UP000727456">
    <property type="component" value="Unassembled WGS sequence"/>
</dbReference>
<dbReference type="RefSeq" id="WP_167075135.1">
    <property type="nucleotide sequence ID" value="NZ_JAAOZC010000011.1"/>
</dbReference>
<accession>A0ABX0TYM4</accession>
<dbReference type="EMBL" id="JAAOZC010000011">
    <property type="protein sequence ID" value="NIJ09480.1"/>
    <property type="molecule type" value="Genomic_DNA"/>
</dbReference>
<organism evidence="2 3">
    <name type="scientific">Sphingomonas vulcanisoli</name>
    <dbReference type="NCBI Taxonomy" id="1658060"/>
    <lineage>
        <taxon>Bacteria</taxon>
        <taxon>Pseudomonadati</taxon>
        <taxon>Pseudomonadota</taxon>
        <taxon>Alphaproteobacteria</taxon>
        <taxon>Sphingomonadales</taxon>
        <taxon>Sphingomonadaceae</taxon>
        <taxon>Sphingomonas</taxon>
    </lineage>
</organism>
<evidence type="ECO:0000313" key="3">
    <source>
        <dbReference type="Proteomes" id="UP000727456"/>
    </source>
</evidence>
<evidence type="ECO:0000259" key="1">
    <source>
        <dbReference type="Pfam" id="PF13628"/>
    </source>
</evidence>
<keyword evidence="3" id="KW-1185">Reference proteome</keyword>
<evidence type="ECO:0000313" key="2">
    <source>
        <dbReference type="EMBL" id="NIJ09480.1"/>
    </source>
</evidence>
<reference evidence="2 3" key="1">
    <citation type="submission" date="2020-03" db="EMBL/GenBank/DDBJ databases">
        <title>Genomic Encyclopedia of Type Strains, Phase III (KMG-III): the genomes of soil and plant-associated and newly described type strains.</title>
        <authorList>
            <person name="Whitman W."/>
        </authorList>
    </citation>
    <scope>NUCLEOTIDE SEQUENCE [LARGE SCALE GENOMIC DNA]</scope>
    <source>
        <strain evidence="2 3">CECT 8804</strain>
    </source>
</reference>
<dbReference type="InterPro" id="IPR025419">
    <property type="entry name" value="DUF4142"/>
</dbReference>
<sequence length="158" mass="16584">MSSLTAPAAEEPGSRQTREFVQAAAQSDEFEILAATTVLAQSEDPKVRAFAQQMIDAHRKTSADLRAAVSAAGLNPPKPGMSGEQSMFLAALQSQRGTEFDKVYIKQQALAHRAALAVEQAYAASGDNAAIRKVAAAAVPVITSHLQMADQMQAATGS</sequence>
<feature type="domain" description="DUF4142" evidence="1">
    <location>
        <begin position="16"/>
        <end position="152"/>
    </location>
</feature>
<proteinExistence type="predicted"/>
<dbReference type="InterPro" id="IPR012347">
    <property type="entry name" value="Ferritin-like"/>
</dbReference>
<dbReference type="PANTHER" id="PTHR38593">
    <property type="entry name" value="BLR2558 PROTEIN"/>
    <property type="match status" value="1"/>
</dbReference>
<dbReference type="Pfam" id="PF13628">
    <property type="entry name" value="DUF4142"/>
    <property type="match status" value="1"/>
</dbReference>
<comment type="caution">
    <text evidence="2">The sequence shown here is derived from an EMBL/GenBank/DDBJ whole genome shotgun (WGS) entry which is preliminary data.</text>
</comment>
<dbReference type="PANTHER" id="PTHR38593:SF1">
    <property type="entry name" value="BLR2558 PROTEIN"/>
    <property type="match status" value="1"/>
</dbReference>
<dbReference type="Gene3D" id="1.20.1260.10">
    <property type="match status" value="1"/>
</dbReference>